<organism evidence="1 2">
    <name type="scientific">Triparma laevis f. inornata</name>
    <dbReference type="NCBI Taxonomy" id="1714386"/>
    <lineage>
        <taxon>Eukaryota</taxon>
        <taxon>Sar</taxon>
        <taxon>Stramenopiles</taxon>
        <taxon>Ochrophyta</taxon>
        <taxon>Bolidophyceae</taxon>
        <taxon>Parmales</taxon>
        <taxon>Triparmaceae</taxon>
        <taxon>Triparma</taxon>
    </lineage>
</organism>
<reference evidence="2" key="1">
    <citation type="journal article" date="2023" name="Commun. Biol.">
        <title>Genome analysis of Parmales, the sister group of diatoms, reveals the evolutionary specialization of diatoms from phago-mixotrophs to photoautotrophs.</title>
        <authorList>
            <person name="Ban H."/>
            <person name="Sato S."/>
            <person name="Yoshikawa S."/>
            <person name="Yamada K."/>
            <person name="Nakamura Y."/>
            <person name="Ichinomiya M."/>
            <person name="Sato N."/>
            <person name="Blanc-Mathieu R."/>
            <person name="Endo H."/>
            <person name="Kuwata A."/>
            <person name="Ogata H."/>
        </authorList>
    </citation>
    <scope>NUCLEOTIDE SEQUENCE [LARGE SCALE GENOMIC DNA]</scope>
</reference>
<dbReference type="Pfam" id="PF13424">
    <property type="entry name" value="TPR_12"/>
    <property type="match status" value="1"/>
</dbReference>
<gene>
    <name evidence="1" type="ORF">TL16_g11788</name>
</gene>
<evidence type="ECO:0000313" key="2">
    <source>
        <dbReference type="Proteomes" id="UP001162640"/>
    </source>
</evidence>
<dbReference type="AlphaFoldDB" id="A0A9W7EUG8"/>
<sequence length="80" mass="9138">MRGTRTATDLEEARGIHAKCLAGRMKVRGEDHKDTLGSLNNLGAVYDNLRNFEKALWYFEKDWRGVRSCSGKRILIRSTP</sequence>
<evidence type="ECO:0000313" key="1">
    <source>
        <dbReference type="EMBL" id="GMH90500.1"/>
    </source>
</evidence>
<proteinExistence type="predicted"/>
<accession>A0A9W7EUG8</accession>
<comment type="caution">
    <text evidence="1">The sequence shown here is derived from an EMBL/GenBank/DDBJ whole genome shotgun (WGS) entry which is preliminary data.</text>
</comment>
<protein>
    <submittedName>
        <fullName evidence="1">Uncharacterized protein</fullName>
    </submittedName>
</protein>
<dbReference type="SUPFAM" id="SSF48452">
    <property type="entry name" value="TPR-like"/>
    <property type="match status" value="1"/>
</dbReference>
<name>A0A9W7EUG8_9STRA</name>
<dbReference type="InterPro" id="IPR011990">
    <property type="entry name" value="TPR-like_helical_dom_sf"/>
</dbReference>
<dbReference type="Gene3D" id="1.25.40.10">
    <property type="entry name" value="Tetratricopeptide repeat domain"/>
    <property type="match status" value="1"/>
</dbReference>
<dbReference type="EMBL" id="BLQM01000450">
    <property type="protein sequence ID" value="GMH90500.1"/>
    <property type="molecule type" value="Genomic_DNA"/>
</dbReference>
<dbReference type="Proteomes" id="UP001162640">
    <property type="component" value="Unassembled WGS sequence"/>
</dbReference>